<feature type="compositionally biased region" description="Acidic residues" evidence="1">
    <location>
        <begin position="450"/>
        <end position="462"/>
    </location>
</feature>
<dbReference type="Proteomes" id="UP001152130">
    <property type="component" value="Unassembled WGS sequence"/>
</dbReference>
<gene>
    <name evidence="2" type="ORF">NW766_012484</name>
</gene>
<sequence length="468" mass="52546">MPVTFSINNHAATAWKGPQVQRPEDFLEQASPKDYRRCKRILQTSLNTNLLQGSHITPSENGFVYSACHAYNQHHHLTIRPEDVWFAILTQISFFINANAEDLRSFFVEHDGQKELEVIMIGTLETVDFGDFAKQMAGLITKNVKDPELGDWVMPSFTTTTNTDRVVASVLFMGAMQKYFTYLCTICCGIPSVTLLGEVSDWQTILNKLPMLERLGDEPTQFVEMLRPILNNMIRSFEEPENAEVVRFWNTIATHNVMGSGTDYYTGWITAFCFWDTKGKAKYRASGNTISGVNYPTVSVDKIPVGFARVPVTINNYGTIISSNMVAGSLGIQAMTVNQQTATRGMFPTDSLPAMQTNDVPGSPQGESEASTSDSELTVIQPFSGWVIYETQDEQPTDAQEKSGCFAPPAPRRFYNLPVIERVSELTGTPTMPPRRRGRTRRDYSKFNLDEDEDEDEADFEVDFFARG</sequence>
<evidence type="ECO:0000256" key="1">
    <source>
        <dbReference type="SAM" id="MobiDB-lite"/>
    </source>
</evidence>
<protein>
    <recommendedName>
        <fullName evidence="4">DUF4419 domain-containing protein</fullName>
    </recommendedName>
</protein>
<dbReference type="InterPro" id="IPR025533">
    <property type="entry name" value="DUF4419"/>
</dbReference>
<accession>A0A9W8PE37</accession>
<proteinExistence type="predicted"/>
<dbReference type="PANTHER" id="PTHR31252">
    <property type="entry name" value="DUF4419 DOMAIN-CONTAINING PROTEIN"/>
    <property type="match status" value="1"/>
</dbReference>
<comment type="caution">
    <text evidence="2">The sequence shown here is derived from an EMBL/GenBank/DDBJ whole genome shotgun (WGS) entry which is preliminary data.</text>
</comment>
<evidence type="ECO:0008006" key="4">
    <source>
        <dbReference type="Google" id="ProtNLM"/>
    </source>
</evidence>
<dbReference type="EMBL" id="JAPDHF010000028">
    <property type="protein sequence ID" value="KAJ4003166.1"/>
    <property type="molecule type" value="Genomic_DNA"/>
</dbReference>
<dbReference type="Pfam" id="PF14388">
    <property type="entry name" value="DUF4419"/>
    <property type="match status" value="1"/>
</dbReference>
<feature type="region of interest" description="Disordered" evidence="1">
    <location>
        <begin position="350"/>
        <end position="376"/>
    </location>
</feature>
<organism evidence="2 3">
    <name type="scientific">Fusarium irregulare</name>
    <dbReference type="NCBI Taxonomy" id="2494466"/>
    <lineage>
        <taxon>Eukaryota</taxon>
        <taxon>Fungi</taxon>
        <taxon>Dikarya</taxon>
        <taxon>Ascomycota</taxon>
        <taxon>Pezizomycotina</taxon>
        <taxon>Sordariomycetes</taxon>
        <taxon>Hypocreomycetidae</taxon>
        <taxon>Hypocreales</taxon>
        <taxon>Nectriaceae</taxon>
        <taxon>Fusarium</taxon>
        <taxon>Fusarium incarnatum-equiseti species complex</taxon>
    </lineage>
</organism>
<feature type="region of interest" description="Disordered" evidence="1">
    <location>
        <begin position="425"/>
        <end position="468"/>
    </location>
</feature>
<feature type="compositionally biased region" description="Polar residues" evidence="1">
    <location>
        <begin position="354"/>
        <end position="376"/>
    </location>
</feature>
<evidence type="ECO:0000313" key="3">
    <source>
        <dbReference type="Proteomes" id="UP001152130"/>
    </source>
</evidence>
<dbReference type="PANTHER" id="PTHR31252:SF11">
    <property type="entry name" value="DUF4419 DOMAIN-CONTAINING PROTEIN"/>
    <property type="match status" value="1"/>
</dbReference>
<dbReference type="OrthoDB" id="9978173at2759"/>
<evidence type="ECO:0000313" key="2">
    <source>
        <dbReference type="EMBL" id="KAJ4003166.1"/>
    </source>
</evidence>
<keyword evidence="3" id="KW-1185">Reference proteome</keyword>
<reference evidence="2" key="1">
    <citation type="submission" date="2022-10" db="EMBL/GenBank/DDBJ databases">
        <title>Fusarium specimens isolated from Avocado Roots.</title>
        <authorList>
            <person name="Stajich J."/>
            <person name="Roper C."/>
            <person name="Heimlech-Rivalta G."/>
        </authorList>
    </citation>
    <scope>NUCLEOTIDE SEQUENCE</scope>
    <source>
        <strain evidence="2">CF00143</strain>
    </source>
</reference>
<dbReference type="AlphaFoldDB" id="A0A9W8PE37"/>
<name>A0A9W8PE37_9HYPO</name>